<feature type="compositionally biased region" description="Low complexity" evidence="18">
    <location>
        <begin position="366"/>
        <end position="457"/>
    </location>
</feature>
<evidence type="ECO:0000256" key="3">
    <source>
        <dbReference type="ARBA" id="ARBA00022614"/>
    </source>
</evidence>
<evidence type="ECO:0000259" key="22">
    <source>
        <dbReference type="SMART" id="SM00082"/>
    </source>
</evidence>
<dbReference type="InterPro" id="IPR000372">
    <property type="entry name" value="LRRNT"/>
</dbReference>
<evidence type="ECO:0000256" key="10">
    <source>
        <dbReference type="ARBA" id="ARBA00022989"/>
    </source>
</evidence>
<keyword evidence="3" id="KW-0433">Leucine-rich repeat</keyword>
<dbReference type="Proteomes" id="UP000233020">
    <property type="component" value="Unplaced"/>
</dbReference>
<dbReference type="SUPFAM" id="SSF52058">
    <property type="entry name" value="L domain-like"/>
    <property type="match status" value="1"/>
</dbReference>
<feature type="region of interest" description="Disordered" evidence="18">
    <location>
        <begin position="344"/>
        <end position="457"/>
    </location>
</feature>
<dbReference type="InterPro" id="IPR032675">
    <property type="entry name" value="LRR_dom_sf"/>
</dbReference>
<keyword evidence="7 20" id="KW-0732">Signal</keyword>
<evidence type="ECO:0000256" key="7">
    <source>
        <dbReference type="ARBA" id="ARBA00022729"/>
    </source>
</evidence>
<dbReference type="SMART" id="SM00013">
    <property type="entry name" value="LRRNT"/>
    <property type="match status" value="1"/>
</dbReference>
<evidence type="ECO:0000256" key="15">
    <source>
        <dbReference type="ARBA" id="ARBA00054869"/>
    </source>
</evidence>
<dbReference type="STRING" id="37293.ENSANAP00000028367"/>
<organism evidence="23 24">
    <name type="scientific">Aotus nancymaae</name>
    <name type="common">Ma's night monkey</name>
    <dbReference type="NCBI Taxonomy" id="37293"/>
    <lineage>
        <taxon>Eukaryota</taxon>
        <taxon>Metazoa</taxon>
        <taxon>Chordata</taxon>
        <taxon>Craniata</taxon>
        <taxon>Vertebrata</taxon>
        <taxon>Euteleostomi</taxon>
        <taxon>Mammalia</taxon>
        <taxon>Eutheria</taxon>
        <taxon>Euarchontoglires</taxon>
        <taxon>Primates</taxon>
        <taxon>Haplorrhini</taxon>
        <taxon>Platyrrhini</taxon>
        <taxon>Aotidae</taxon>
        <taxon>Aotus</taxon>
    </lineage>
</organism>
<feature type="domain" description="LRRCT" evidence="22">
    <location>
        <begin position="221"/>
        <end position="281"/>
    </location>
</feature>
<dbReference type="Ensembl" id="ENSANAT00000046393.1">
    <property type="protein sequence ID" value="ENSANAP00000028367.1"/>
    <property type="gene ID" value="ENSANAG00000032025.1"/>
</dbReference>
<evidence type="ECO:0000256" key="11">
    <source>
        <dbReference type="ARBA" id="ARBA00023084"/>
    </source>
</evidence>
<dbReference type="Pfam" id="PF01462">
    <property type="entry name" value="LRRNT"/>
    <property type="match status" value="1"/>
</dbReference>
<name>A0A2K5E560_AOTNA</name>
<keyword evidence="6" id="KW-0356">Hemostasis</keyword>
<keyword evidence="9" id="KW-0130">Cell adhesion</keyword>
<evidence type="ECO:0000256" key="1">
    <source>
        <dbReference type="ARBA" id="ARBA00004479"/>
    </source>
</evidence>
<keyword evidence="14" id="KW-0325">Glycoprotein</keyword>
<dbReference type="InterPro" id="IPR001611">
    <property type="entry name" value="Leu-rich_rpt"/>
</dbReference>
<evidence type="ECO:0000256" key="19">
    <source>
        <dbReference type="SAM" id="Phobius"/>
    </source>
</evidence>
<dbReference type="PRINTS" id="PR00019">
    <property type="entry name" value="LEURICHRPT"/>
</dbReference>
<dbReference type="GO" id="GO:0007596">
    <property type="term" value="P:blood coagulation"/>
    <property type="evidence" value="ECO:0007669"/>
    <property type="project" value="UniProtKB-KW"/>
</dbReference>
<dbReference type="PROSITE" id="PS51450">
    <property type="entry name" value="LRR"/>
    <property type="match status" value="3"/>
</dbReference>
<dbReference type="FunFam" id="3.80.10.10:FF:000347">
    <property type="entry name" value="Platelet glycoprotein Ib alpha chain"/>
    <property type="match status" value="1"/>
</dbReference>
<dbReference type="OMA" id="NPDFCCL"/>
<keyword evidence="2" id="KW-0597">Phosphoprotein</keyword>
<keyword evidence="24" id="KW-1185">Reference proteome</keyword>
<keyword evidence="12 19" id="KW-0472">Membrane</keyword>
<evidence type="ECO:0000256" key="8">
    <source>
        <dbReference type="ARBA" id="ARBA00022737"/>
    </source>
</evidence>
<dbReference type="InterPro" id="IPR000483">
    <property type="entry name" value="Cys-rich_flank_reg_C"/>
</dbReference>
<evidence type="ECO:0000256" key="5">
    <source>
        <dbReference type="ARBA" id="ARBA00022692"/>
    </source>
</evidence>
<keyword evidence="13" id="KW-1015">Disulfide bond</keyword>
<keyword evidence="8" id="KW-0677">Repeat</keyword>
<dbReference type="SMART" id="SM00369">
    <property type="entry name" value="LRR_TYP"/>
    <property type="match status" value="5"/>
</dbReference>
<dbReference type="GeneTree" id="ENSGT00940000165601"/>
<dbReference type="AlphaFoldDB" id="A0A2K5E560"/>
<feature type="chain" id="PRO_5014335769" description="Platelet glycoprotein Ib alpha chain" evidence="20">
    <location>
        <begin position="17"/>
        <end position="641"/>
    </location>
</feature>
<evidence type="ECO:0000313" key="24">
    <source>
        <dbReference type="Proteomes" id="UP000233020"/>
    </source>
</evidence>
<evidence type="ECO:0000259" key="21">
    <source>
        <dbReference type="SMART" id="SM00013"/>
    </source>
</evidence>
<feature type="compositionally biased region" description="Polar residues" evidence="18">
    <location>
        <begin position="344"/>
        <end position="354"/>
    </location>
</feature>
<dbReference type="InterPro" id="IPR003591">
    <property type="entry name" value="Leu-rich_rpt_typical-subtyp"/>
</dbReference>
<dbReference type="GO" id="GO:0005886">
    <property type="term" value="C:plasma membrane"/>
    <property type="evidence" value="ECO:0007669"/>
    <property type="project" value="TreeGrafter"/>
</dbReference>
<keyword evidence="11" id="KW-0094">Blood coagulation</keyword>
<evidence type="ECO:0000256" key="13">
    <source>
        <dbReference type="ARBA" id="ARBA00023157"/>
    </source>
</evidence>
<reference evidence="23" key="2">
    <citation type="submission" date="2025-09" db="UniProtKB">
        <authorList>
            <consortium name="Ensembl"/>
        </authorList>
    </citation>
    <scope>IDENTIFICATION</scope>
</reference>
<dbReference type="SMART" id="SM00364">
    <property type="entry name" value="LRR_BAC"/>
    <property type="match status" value="4"/>
</dbReference>
<keyword evidence="10 19" id="KW-1133">Transmembrane helix</keyword>
<proteinExistence type="predicted"/>
<evidence type="ECO:0000256" key="17">
    <source>
        <dbReference type="ARBA" id="ARBA00073696"/>
    </source>
</evidence>
<comment type="subunit">
    <text evidence="16">Two GP-Ib beta are disulfide-linked to one GP-Ib alpha. GP-IX is complexed with the GP-Ib heterodimer via a non covalent linkage. Interacts with FLNB. Interacts with FLNA (via filamin repeats 4, 9, 12, 17, 19, 21, and 23).</text>
</comment>
<evidence type="ECO:0000256" key="6">
    <source>
        <dbReference type="ARBA" id="ARBA00022696"/>
    </source>
</evidence>
<dbReference type="PANTHER" id="PTHR24366:SF158">
    <property type="entry name" value="PLATELET GLYCOPROTEIN IB ALPHA CHAIN-LIKE-RELATED"/>
    <property type="match status" value="1"/>
</dbReference>
<evidence type="ECO:0000256" key="12">
    <source>
        <dbReference type="ARBA" id="ARBA00023136"/>
    </source>
</evidence>
<evidence type="ECO:0000256" key="9">
    <source>
        <dbReference type="ARBA" id="ARBA00022889"/>
    </source>
</evidence>
<evidence type="ECO:0000256" key="4">
    <source>
        <dbReference type="ARBA" id="ARBA00022641"/>
    </source>
</evidence>
<sequence length="641" mass="70243">MPLLLLLLLLPSPLHPHPTCEVSKVASHLEVNCDKRNLRVLPSDLPRDATILHLSENLLYSFSMASLVPFTHLTQLYLDQCELTKLQVDGTLPLLGTLDLSHNKLQSLPFLGQALPALTILDVSFNQLTSLSPSAFRGLGHLQELYLKGNELKTLPAGLLMPTPKLEKLSLANNNLTELPPGLLNGLENLDTLLLQENLLRTIPKGFFGDHLLPFAFLHGNPWLCNCEILYFRRWLQDNAENVYVWKQGMDVKAMTSNVTSVQCDNSDKISIYRYPGKECPTLGDGDDEDLYDDYMEEDTENDKVRATRTVVKFPTKAHTTHRGLFYSWSTASLDSQMISLHPTQESTKKQTTFPPRWTLDFTTFSKTPKSITEPTTKPTTSPTTPEPTTSPTTPEPASSPTTPGPASSPTTPGPASSPATPGPASSPTTPGPASSPTTPGPATSPTTLGLTTPKSTTLTTPKTIIFLTTTKPISLLESTKKNIPEFEKQPKVRGVAQGHFDSSRNDPFLHPDFCCLLPLGFYVLGLLWLFLACVVLILLLTWVGHVKPQALDSSEGVALATATQTTHLELQRGRQVTVPRAWLLFLQGALPTFRSSLFLWVRPNGRMGPLVAGRRPSALSQGRGQDLLGTVSIRYSGHSL</sequence>
<evidence type="ECO:0000256" key="20">
    <source>
        <dbReference type="SAM" id="SignalP"/>
    </source>
</evidence>
<dbReference type="GO" id="GO:0007155">
    <property type="term" value="P:cell adhesion"/>
    <property type="evidence" value="ECO:0007669"/>
    <property type="project" value="UniProtKB-KW"/>
</dbReference>
<accession>A0A2K5E560</accession>
<feature type="signal peptide" evidence="20">
    <location>
        <begin position="1"/>
        <end position="16"/>
    </location>
</feature>
<feature type="transmembrane region" description="Helical" evidence="19">
    <location>
        <begin position="520"/>
        <end position="544"/>
    </location>
</feature>
<comment type="function">
    <text evidence="15">GP-Ib, a surface membrane protein of platelets, participates in the formation of platelet plugs by binding to the A1 domain of vWF, which is already bound to the subendothelium.</text>
</comment>
<dbReference type="SMART" id="SM00082">
    <property type="entry name" value="LRRCT"/>
    <property type="match status" value="1"/>
</dbReference>
<dbReference type="PANTHER" id="PTHR24366">
    <property type="entry name" value="IG(IMMUNOGLOBULIN) AND LRR(LEUCINE RICH REPEAT) DOMAINS"/>
    <property type="match status" value="1"/>
</dbReference>
<feature type="domain" description="LRRNT" evidence="21">
    <location>
        <begin position="19"/>
        <end position="51"/>
    </location>
</feature>
<evidence type="ECO:0000256" key="16">
    <source>
        <dbReference type="ARBA" id="ARBA00064338"/>
    </source>
</evidence>
<evidence type="ECO:0000313" key="23">
    <source>
        <dbReference type="Ensembl" id="ENSANAP00000028367.1"/>
    </source>
</evidence>
<evidence type="ECO:0000256" key="18">
    <source>
        <dbReference type="SAM" id="MobiDB-lite"/>
    </source>
</evidence>
<evidence type="ECO:0000256" key="2">
    <source>
        <dbReference type="ARBA" id="ARBA00022553"/>
    </source>
</evidence>
<comment type="subcellular location">
    <subcellularLocation>
        <location evidence="1">Membrane</location>
        <topology evidence="1">Single-pass type I membrane protein</topology>
    </subcellularLocation>
</comment>
<keyword evidence="4" id="KW-0765">Sulfation</keyword>
<dbReference type="Gene3D" id="3.80.10.10">
    <property type="entry name" value="Ribonuclease Inhibitor"/>
    <property type="match status" value="1"/>
</dbReference>
<dbReference type="GO" id="GO:0007616">
    <property type="term" value="P:long-term memory"/>
    <property type="evidence" value="ECO:0007669"/>
    <property type="project" value="TreeGrafter"/>
</dbReference>
<dbReference type="Pfam" id="PF13855">
    <property type="entry name" value="LRR_8"/>
    <property type="match status" value="1"/>
</dbReference>
<keyword evidence="5 19" id="KW-0812">Transmembrane</keyword>
<reference evidence="23" key="1">
    <citation type="submission" date="2025-08" db="UniProtKB">
        <authorList>
            <consortium name="Ensembl"/>
        </authorList>
    </citation>
    <scope>IDENTIFICATION</scope>
</reference>
<protein>
    <recommendedName>
        <fullName evidence="17">Platelet glycoprotein Ib alpha chain</fullName>
    </recommendedName>
</protein>
<evidence type="ECO:0000256" key="14">
    <source>
        <dbReference type="ARBA" id="ARBA00023180"/>
    </source>
</evidence>